<comment type="caution">
    <text evidence="1">The sequence shown here is derived from an EMBL/GenBank/DDBJ whole genome shotgun (WGS) entry which is preliminary data.</text>
</comment>
<evidence type="ECO:0000313" key="2">
    <source>
        <dbReference type="Proteomes" id="UP000035062"/>
    </source>
</evidence>
<proteinExistence type="predicted"/>
<dbReference type="eggNOG" id="ENOG5033ZD0">
    <property type="taxonomic scope" value="Bacteria"/>
</dbReference>
<accession>I8UBA6</accession>
<evidence type="ECO:0000313" key="1">
    <source>
        <dbReference type="EMBL" id="EIW89213.1"/>
    </source>
</evidence>
<dbReference type="Proteomes" id="UP000035062">
    <property type="component" value="Unassembled WGS sequence"/>
</dbReference>
<dbReference type="RefSeq" id="WP_008984289.1">
    <property type="nucleotide sequence ID" value="NZ_AKKU01000012.1"/>
</dbReference>
<dbReference type="AlphaFoldDB" id="I8UBA6"/>
<dbReference type="STRING" id="1195246.AGRI_06990"/>
<reference evidence="1 2" key="1">
    <citation type="journal article" date="2012" name="J. Bacteriol.">
        <title>Genome Sequence of Pectin-Degrading Alishewanella agri, Isolated from Landfill Soil.</title>
        <authorList>
            <person name="Kim J."/>
            <person name="Jung J."/>
            <person name="Sung J.S."/>
            <person name="Chun J."/>
            <person name="Park W."/>
        </authorList>
    </citation>
    <scope>NUCLEOTIDE SEQUENCE [LARGE SCALE GENOMIC DNA]</scope>
    <source>
        <strain evidence="1 2">BL06</strain>
    </source>
</reference>
<dbReference type="PATRIC" id="fig|1195246.3.peg.1379"/>
<organism evidence="1 2">
    <name type="scientific">Alishewanella agri BL06</name>
    <dbReference type="NCBI Taxonomy" id="1195246"/>
    <lineage>
        <taxon>Bacteria</taxon>
        <taxon>Pseudomonadati</taxon>
        <taxon>Pseudomonadota</taxon>
        <taxon>Gammaproteobacteria</taxon>
        <taxon>Alteromonadales</taxon>
        <taxon>Alteromonadaceae</taxon>
        <taxon>Alishewanella</taxon>
    </lineage>
</organism>
<sequence length="546" mass="61366">MSAVSVSWLRCYQQLQRLAQQLQLAQDSDQLHSCIRLASELNNELQQVFELQAGAAVAQLAILPADLALGPAQALKSWVLLALWSRLKHWPAARRDALAVSALMAACSEEKDKAPAALRLASKLKKLQVGGLTTNLLAGSFHQLQQRRPWQVHHDSPLLTLALQLGQQLQPQRQKAQALDQVISQTLIQTTDEAVLAELNQLAQLAPHLYWCGRLAQDTVGRCWVICQLEVTDCLVLQYWPEQQRFATEAHKLAKQDLQLLAPSVMVPQHWLDRIQIPVLSSRPLPTPKGLLEHSVLQKLDYQDLDAQVKLLERQPLLAQYLLDNASTSNRKQTLVNRLRHALAMFGQDQLPLAVARAELLQYLQRQAFNQHAFLLALQDLFRHSLLLLGRYLSPALSPQQAGVIAACCSAPFWHHPSISAVPISRSTNQGWLLPELAQQYLLEPVRSQRLSAALLQHYQLAHWAEAVLCQYVSIDHRNISLREQHGLWLRLCWQLSFSILRYPQAQASSSSLLQSLSPVLNLPQQSLELWQQQLIAAASPVCPLD</sequence>
<keyword evidence="2" id="KW-1185">Reference proteome</keyword>
<dbReference type="EMBL" id="AKKU01000012">
    <property type="protein sequence ID" value="EIW89213.1"/>
    <property type="molecule type" value="Genomic_DNA"/>
</dbReference>
<name>I8UBA6_9ALTE</name>
<protein>
    <submittedName>
        <fullName evidence="1">Uncharacterized protein</fullName>
    </submittedName>
</protein>
<gene>
    <name evidence="1" type="ORF">AGRI_06990</name>
</gene>